<organism evidence="2 3">
    <name type="scientific">Candidatus Wolfebacteria bacterium RIFCSPHIGHO2_01_FULL_48_22</name>
    <dbReference type="NCBI Taxonomy" id="1802555"/>
    <lineage>
        <taxon>Bacteria</taxon>
        <taxon>Candidatus Wolfeibacteriota</taxon>
    </lineage>
</organism>
<comment type="caution">
    <text evidence="2">The sequence shown here is derived from an EMBL/GenBank/DDBJ whole genome shotgun (WGS) entry which is preliminary data.</text>
</comment>
<gene>
    <name evidence="2" type="ORF">A2755_02880</name>
</gene>
<evidence type="ECO:0000313" key="3">
    <source>
        <dbReference type="Proteomes" id="UP000177029"/>
    </source>
</evidence>
<accession>A0A1F8DS80</accession>
<reference evidence="2 3" key="1">
    <citation type="journal article" date="2016" name="Nat. Commun.">
        <title>Thousands of microbial genomes shed light on interconnected biogeochemical processes in an aquifer system.</title>
        <authorList>
            <person name="Anantharaman K."/>
            <person name="Brown C.T."/>
            <person name="Hug L.A."/>
            <person name="Sharon I."/>
            <person name="Castelle C.J."/>
            <person name="Probst A.J."/>
            <person name="Thomas B.C."/>
            <person name="Singh A."/>
            <person name="Wilkins M.J."/>
            <person name="Karaoz U."/>
            <person name="Brodie E.L."/>
            <person name="Williams K.H."/>
            <person name="Hubbard S.S."/>
            <person name="Banfield J.F."/>
        </authorList>
    </citation>
    <scope>NUCLEOTIDE SEQUENCE [LARGE SCALE GENOMIC DNA]</scope>
</reference>
<proteinExistence type="predicted"/>
<evidence type="ECO:0000313" key="2">
    <source>
        <dbReference type="EMBL" id="OGM91312.1"/>
    </source>
</evidence>
<evidence type="ECO:0000256" key="1">
    <source>
        <dbReference type="SAM" id="Phobius"/>
    </source>
</evidence>
<dbReference type="AlphaFoldDB" id="A0A1F8DS80"/>
<feature type="transmembrane region" description="Helical" evidence="1">
    <location>
        <begin position="119"/>
        <end position="138"/>
    </location>
</feature>
<dbReference type="STRING" id="1802555.A2755_02880"/>
<dbReference type="EMBL" id="MGIP01000011">
    <property type="protein sequence ID" value="OGM91312.1"/>
    <property type="molecule type" value="Genomic_DNA"/>
</dbReference>
<sequence>MDDNMINKKKLLGENEDAGTGKKVVKFDENGDVENDNPPLSQIKPLLEELAKLALESVPSVDQERRISEIEKMFKKNKYEILHQFKKEVPGWYWDKKSKLEREGDSSLNKTPLWKDHKIHAFAATLIIVVGLIAWLFVSLISNSDTESVSDENGLTKSQKQTTPGMETVHMQTVDTIKFVSGIIRMDSTSATVSLQSYNADTKEYKLHIFHLPYPRIHVFEGMEKKAVIYGRNGSTADSLVSRGYIWQEAK</sequence>
<keyword evidence="1" id="KW-1133">Transmembrane helix</keyword>
<dbReference type="Proteomes" id="UP000177029">
    <property type="component" value="Unassembled WGS sequence"/>
</dbReference>
<keyword evidence="1" id="KW-0812">Transmembrane</keyword>
<protein>
    <submittedName>
        <fullName evidence="2">Uncharacterized protein</fullName>
    </submittedName>
</protein>
<name>A0A1F8DS80_9BACT</name>
<keyword evidence="1" id="KW-0472">Membrane</keyword>